<keyword evidence="1" id="KW-0472">Membrane</keyword>
<comment type="caution">
    <text evidence="2">The sequence shown here is derived from an EMBL/GenBank/DDBJ whole genome shotgun (WGS) entry which is preliminary data.</text>
</comment>
<evidence type="ECO:0000313" key="2">
    <source>
        <dbReference type="EMBL" id="TFD97836.1"/>
    </source>
</evidence>
<feature type="transmembrane region" description="Helical" evidence="1">
    <location>
        <begin position="5"/>
        <end position="26"/>
    </location>
</feature>
<feature type="transmembrane region" description="Helical" evidence="1">
    <location>
        <begin position="64"/>
        <end position="84"/>
    </location>
</feature>
<accession>A0A4Y8LBF5</accession>
<sequence>MRINLIKLIIAVFISILICYGFYSFAHSEGNMLLTIGSFITLLGTMTVTTGIDFGDRRNGINIRLVSGIFFVSFLISGVIFSCFEFSNPLYVIINGLLLLIYMLITYSIYQVRE</sequence>
<dbReference type="Proteomes" id="UP000297861">
    <property type="component" value="Unassembled WGS sequence"/>
</dbReference>
<feature type="transmembrane region" description="Helical" evidence="1">
    <location>
        <begin position="32"/>
        <end position="52"/>
    </location>
</feature>
<gene>
    <name evidence="2" type="ORF">E2605_04260</name>
</gene>
<dbReference type="AlphaFoldDB" id="A0A4Y8LBF5"/>
<dbReference type="EMBL" id="SOML01000002">
    <property type="protein sequence ID" value="TFD97836.1"/>
    <property type="molecule type" value="Genomic_DNA"/>
</dbReference>
<organism evidence="2 3">
    <name type="scientific">Dysgonomonas capnocytophagoides</name>
    <dbReference type="NCBI Taxonomy" id="45254"/>
    <lineage>
        <taxon>Bacteria</taxon>
        <taxon>Pseudomonadati</taxon>
        <taxon>Bacteroidota</taxon>
        <taxon>Bacteroidia</taxon>
        <taxon>Bacteroidales</taxon>
        <taxon>Dysgonomonadaceae</taxon>
        <taxon>Dysgonomonas</taxon>
    </lineage>
</organism>
<evidence type="ECO:0000313" key="3">
    <source>
        <dbReference type="Proteomes" id="UP000297861"/>
    </source>
</evidence>
<name>A0A4Y8LBF5_9BACT</name>
<feature type="transmembrane region" description="Helical" evidence="1">
    <location>
        <begin position="90"/>
        <end position="110"/>
    </location>
</feature>
<proteinExistence type="predicted"/>
<dbReference type="RefSeq" id="WP_134435609.1">
    <property type="nucleotide sequence ID" value="NZ_SOML01000002.1"/>
</dbReference>
<protein>
    <submittedName>
        <fullName evidence="2">Uncharacterized protein</fullName>
    </submittedName>
</protein>
<evidence type="ECO:0000256" key="1">
    <source>
        <dbReference type="SAM" id="Phobius"/>
    </source>
</evidence>
<keyword evidence="1" id="KW-1133">Transmembrane helix</keyword>
<keyword evidence="3" id="KW-1185">Reference proteome</keyword>
<reference evidence="2 3" key="1">
    <citation type="submission" date="2019-03" db="EMBL/GenBank/DDBJ databases">
        <title>San Antonio Military Medical Center submission to MRSN (WRAIR), pending publication.</title>
        <authorList>
            <person name="Blyth D.M."/>
            <person name="Mccarthy S.L."/>
            <person name="Schall S.E."/>
            <person name="Stam J.A."/>
            <person name="Ong A.C."/>
            <person name="Mcgann P.T."/>
        </authorList>
    </citation>
    <scope>NUCLEOTIDE SEQUENCE [LARGE SCALE GENOMIC DNA]</scope>
    <source>
        <strain evidence="2 3">MRSN571793</strain>
    </source>
</reference>
<keyword evidence="1" id="KW-0812">Transmembrane</keyword>